<reference evidence="2 3" key="1">
    <citation type="submission" date="2020-03" db="EMBL/GenBank/DDBJ databases">
        <title>Genomic Encyclopedia of Type Strains, Phase IV (KMG-IV): sequencing the most valuable type-strain genomes for metagenomic binning, comparative biology and taxonomic classification.</title>
        <authorList>
            <person name="Goeker M."/>
        </authorList>
    </citation>
    <scope>NUCLEOTIDE SEQUENCE [LARGE SCALE GENOMIC DNA]</scope>
    <source>
        <strain evidence="2 3">DSM 101599</strain>
    </source>
</reference>
<dbReference type="InterPro" id="IPR013830">
    <property type="entry name" value="SGNH_hydro"/>
</dbReference>
<dbReference type="InterPro" id="IPR036514">
    <property type="entry name" value="SGNH_hydro_sf"/>
</dbReference>
<dbReference type="RefSeq" id="WP_167190923.1">
    <property type="nucleotide sequence ID" value="NZ_JAASQL010000008.1"/>
</dbReference>
<dbReference type="Gene3D" id="3.40.50.1110">
    <property type="entry name" value="SGNH hydrolase"/>
    <property type="match status" value="1"/>
</dbReference>
<dbReference type="PANTHER" id="PTHR30383:SF5">
    <property type="entry name" value="SGNH HYDROLASE-TYPE ESTERASE DOMAIN-CONTAINING PROTEIN"/>
    <property type="match status" value="1"/>
</dbReference>
<proteinExistence type="predicted"/>
<dbReference type="Pfam" id="PF13472">
    <property type="entry name" value="Lipase_GDSL_2"/>
    <property type="match status" value="1"/>
</dbReference>
<dbReference type="InterPro" id="IPR051532">
    <property type="entry name" value="Ester_Hydrolysis_Enzymes"/>
</dbReference>
<evidence type="ECO:0000259" key="1">
    <source>
        <dbReference type="Pfam" id="PF13472"/>
    </source>
</evidence>
<accession>A0ABX0UCM0</accession>
<gene>
    <name evidence="2" type="ORF">FHR24_003061</name>
</gene>
<comment type="caution">
    <text evidence="2">The sequence shown here is derived from an EMBL/GenBank/DDBJ whole genome shotgun (WGS) entry which is preliminary data.</text>
</comment>
<sequence>MFWYQEELDRLEKEKKELSYTPDLVFYGSSSFTLWDDISVLFKEHNPINIAFGGSTLAACSWFYKQNFKGLNPKAILIYAGDNDLGDGRHPEEIVLFFKTLLTQIREDYGNIPVTFLSIKPSPSRWYLEGSIRYTNSNIQDLSEKDENFHFIDIYKATLDISGKPNQAYFLEDGLHLNKKGYKVWYDIISKHSESFPELQPV</sequence>
<dbReference type="EMBL" id="JAASQL010000008">
    <property type="protein sequence ID" value="NIJ46572.1"/>
    <property type="molecule type" value="Genomic_DNA"/>
</dbReference>
<evidence type="ECO:0000313" key="2">
    <source>
        <dbReference type="EMBL" id="NIJ46572.1"/>
    </source>
</evidence>
<dbReference type="PANTHER" id="PTHR30383">
    <property type="entry name" value="THIOESTERASE 1/PROTEASE 1/LYSOPHOSPHOLIPASE L1"/>
    <property type="match status" value="1"/>
</dbReference>
<evidence type="ECO:0000313" key="3">
    <source>
        <dbReference type="Proteomes" id="UP000745859"/>
    </source>
</evidence>
<dbReference type="SUPFAM" id="SSF52266">
    <property type="entry name" value="SGNH hydrolase"/>
    <property type="match status" value="1"/>
</dbReference>
<keyword evidence="3" id="KW-1185">Reference proteome</keyword>
<feature type="domain" description="SGNH hydrolase-type esterase" evidence="1">
    <location>
        <begin position="35"/>
        <end position="184"/>
    </location>
</feature>
<protein>
    <submittedName>
        <fullName evidence="2">Lysophospholipase L1-like esterase</fullName>
    </submittedName>
</protein>
<dbReference type="Proteomes" id="UP000745859">
    <property type="component" value="Unassembled WGS sequence"/>
</dbReference>
<organism evidence="2 3">
    <name type="scientific">Wenyingzhuangia heitensis</name>
    <dbReference type="NCBI Taxonomy" id="1487859"/>
    <lineage>
        <taxon>Bacteria</taxon>
        <taxon>Pseudomonadati</taxon>
        <taxon>Bacteroidota</taxon>
        <taxon>Flavobacteriia</taxon>
        <taxon>Flavobacteriales</taxon>
        <taxon>Flavobacteriaceae</taxon>
        <taxon>Wenyingzhuangia</taxon>
    </lineage>
</organism>
<name>A0ABX0UCM0_9FLAO</name>